<feature type="compositionally biased region" description="Polar residues" evidence="1">
    <location>
        <begin position="994"/>
        <end position="1003"/>
    </location>
</feature>
<dbReference type="FunFam" id="1.10.1740.170:FF:000001">
    <property type="entry name" value="Erythrocyte binding antigen"/>
    <property type="match status" value="1"/>
</dbReference>
<feature type="domain" description="Duffy-antigen binding" evidence="4">
    <location>
        <begin position="456"/>
        <end position="616"/>
    </location>
</feature>
<dbReference type="EMBL" id="CH672126">
    <property type="protein sequence ID" value="KOB63015.1"/>
    <property type="molecule type" value="Genomic_DNA"/>
</dbReference>
<keyword evidence="2" id="KW-0472">Membrane</keyword>
<feature type="compositionally biased region" description="Low complexity" evidence="1">
    <location>
        <begin position="845"/>
        <end position="856"/>
    </location>
</feature>
<accession>A0A0L7KIT9</accession>
<feature type="signal peptide" evidence="3">
    <location>
        <begin position="1"/>
        <end position="26"/>
    </location>
</feature>
<organism evidence="6 7">
    <name type="scientific">Plasmodium falciparum (isolate HB3)</name>
    <dbReference type="NCBI Taxonomy" id="137071"/>
    <lineage>
        <taxon>Eukaryota</taxon>
        <taxon>Sar</taxon>
        <taxon>Alveolata</taxon>
        <taxon>Apicomplexa</taxon>
        <taxon>Aconoidasida</taxon>
        <taxon>Haemosporida</taxon>
        <taxon>Plasmodiidae</taxon>
        <taxon>Plasmodium</taxon>
        <taxon>Plasmodium (Laverania)</taxon>
    </lineage>
</organism>
<feature type="compositionally biased region" description="Polar residues" evidence="1">
    <location>
        <begin position="1060"/>
        <end position="1073"/>
    </location>
</feature>
<feature type="domain" description="Erythrocyte binding antigen 175 C-terminal" evidence="5">
    <location>
        <begin position="1401"/>
        <end position="1481"/>
    </location>
</feature>
<dbReference type="InterPro" id="IPR008602">
    <property type="entry name" value="Duffy-antigen-binding"/>
</dbReference>
<reference evidence="6 7" key="1">
    <citation type="submission" date="2006-03" db="EMBL/GenBank/DDBJ databases">
        <title>Annotation of Plasmodium falciparum HB3.</title>
        <authorList>
            <consortium name="The Broad Institute Genome Sequencing Platform"/>
            <person name="Volkman S.K."/>
            <person name="Neafsey D.E."/>
            <person name="Dash A.P."/>
            <person name="Chitnis C.E."/>
            <person name="Hartl D.L."/>
            <person name="Young S.K."/>
            <person name="Zeng Q."/>
            <person name="Koehrsen M."/>
            <person name="Alvarado L."/>
            <person name="Berlin A."/>
            <person name="Borenstein D."/>
            <person name="Chapman S.B."/>
            <person name="Chen Z."/>
            <person name="Engels R."/>
            <person name="Freedman E."/>
            <person name="Gellesch M."/>
            <person name="Goldberg J."/>
            <person name="Griggs A."/>
            <person name="Gujja S."/>
            <person name="Heilman E.R."/>
            <person name="Heiman D.I."/>
            <person name="Howarth C."/>
            <person name="Jen D."/>
            <person name="Larson L."/>
            <person name="Mehta T."/>
            <person name="Neiman D."/>
            <person name="Park D."/>
            <person name="Pearson M."/>
            <person name="Roberts A."/>
            <person name="Saif S."/>
            <person name="Shea T."/>
            <person name="Shenoy N."/>
            <person name="Sisk P."/>
            <person name="Stolte C."/>
            <person name="Sykes S."/>
            <person name="Walk T."/>
            <person name="White J."/>
            <person name="Yandava C."/>
            <person name="Haas B."/>
            <person name="Henn M.R."/>
            <person name="Nusbaum C."/>
            <person name="Birren B."/>
        </authorList>
    </citation>
    <scope>NUCLEOTIDE SEQUENCE [LARGE SCALE GENOMIC DNA]</scope>
    <source>
        <strain evidence="6">HB3</strain>
    </source>
</reference>
<keyword evidence="2" id="KW-0812">Transmembrane</keyword>
<feature type="compositionally biased region" description="Basic and acidic residues" evidence="1">
    <location>
        <begin position="1215"/>
        <end position="1234"/>
    </location>
</feature>
<keyword evidence="3" id="KW-0732">Signal</keyword>
<feature type="compositionally biased region" description="Basic and acidic residues" evidence="1">
    <location>
        <begin position="860"/>
        <end position="895"/>
    </location>
</feature>
<sequence>MKGKMNMCLFFFYSILYVVLCTYVLGISEEYLKERPQGLNVETNNNNNNNNNNNSNSNDAMSFVNEVIRFIENEKDDKEDKKVKIISRPVENTLHRYPVSSFLNIKKYGRKGEYLNRNSFVQRSYIRGCKGKRSTHTWICENKGNNNICIPDRRVQLCITALQDLKNSGSETTDRKLLRDKVFDSAMYETDLLWNKYGFRGFDDFCDDVKNSYLDYKDVIFGTDLDKNNISKLVEESLKRFFKKDSSVLNPTAWWRRYGTRLWKTMIQPYAHLGCRKPDENEPQINRWILEWGKYNCRLMKEKEKLLTGECSVNRKKSDCSTGCNNECYTYRSLINRQRYEVSILGKKYIKVVRYTIFRRKIVQPDNALDFLKLNCSECKDIDFKPFFEFEYGKYEEKCMCQSYIDLKIQFKNNDICSFNAQTDTVSSDKRFCLEKKEFKPWQCDKNSFETVHHKGVCVSPRRQGFCLGNLNYLLNDDIYNVHNSQLLIEIIMASKQEGKLLWKKHGTILDNQNACKYINDSYVDYKDIVIGNDLWNDNNSIKVQNNLNLIFERNFGYKVGRNKLFKTIKELKNVWWILNRNKVWESMRCGIDEVDQRRKTCERIDELENMPQFFRWFSQWAHFFCKEKEYWELKLNDKCTGNNGKSLCQDKTCQNVCTNMNYWTYTRKLAYEIQSVKYDKDRKLFSLAKDKNVTTFLKENAKNCSNIDFTKIFDQLDKLFKERCSCMDTQVLEVKNKEMLSIDSNSEDATDISEKNGEEELYVNHNSVSVASGNKEIEKSKDEKQPEKEAKQTNGTLTVRTDKDSDRNKGKDTATDTKNSPENLKVQEHGTNGETIKEEPPKLPESSETLQSQEQLEAEAQKQKQEEEPKKKQEEEPKKKQEEEQKREQEQKQEQEEEEQKQEEEQQIQDQSQSGLDQSSKVGVASEQNEISSGQEQNVKSSSPEVVPQETTSENGSSQDTKISSTEPNENSVVDRATDSMNLDPEKVHNENMSDPNTNTEPDASLKDDKKEVDDAKKELQSTVSRIESNEQDVQSTPPEDTPTVEGKVGDKAEMLTSPHATDNSESESGLNPTDDIKTTDGVVKEQEILGGGESATETSKSNLEKPKDVEPSHEISEPVLSGTTGKEESELLKSKSIETKGETDPRSNDQEDATDDVVENSRDDNNSLSNSVDNQSNVLNREDPIASETEVVSEPEDSSRIITTEVPSTTVKPPDEKRSEEVGEKEAKEIKVEPVVPRAIGEPMENSVSVQSPPNVEDVEKETLISENNGLHNDTHRGNISEKDLIDIHLLRNEAGSTILDDSRRNGEMTEGSESDVGELQEHNFSTQQKDEKDFDQIASDREKEEIQKLLNIGHEEDEDVLKMDRTEDSMSDGVNSHLYYNNLSSEEKMEQYNNRDASKDREEILNRSNTNTCSNEHSLKYCQYMERNKDLLETCSEDKRLHLCCEISDYCLKFFNPKSIEYFDCTQKEFDDPTYNCFRKQRFTSMHYIAGGGIIALLLFILGSASYRKNLDDEKGFYDSNLNDSAFEYNNNKYNKLPYMFDQQINVVNSDLYSEGIYDDTTTF</sequence>
<name>A0A0L7KIT9_PLAFX</name>
<feature type="chain" id="PRO_5005572622" evidence="3">
    <location>
        <begin position="27"/>
        <end position="1567"/>
    </location>
</feature>
<feature type="compositionally biased region" description="Basic and acidic residues" evidence="1">
    <location>
        <begin position="1127"/>
        <end position="1151"/>
    </location>
</feature>
<gene>
    <name evidence="6" type="ORF">PFHG_04797</name>
</gene>
<evidence type="ECO:0000256" key="2">
    <source>
        <dbReference type="SAM" id="Phobius"/>
    </source>
</evidence>
<feature type="compositionally biased region" description="Basic and acidic residues" evidence="1">
    <location>
        <begin position="801"/>
        <end position="816"/>
    </location>
</feature>
<feature type="compositionally biased region" description="Polar residues" evidence="1">
    <location>
        <begin position="1022"/>
        <end position="1040"/>
    </location>
</feature>
<dbReference type="Gene3D" id="1.10.1740.170">
    <property type="entry name" value="Erythrocyte binding antigen 175 region VI"/>
    <property type="match status" value="1"/>
</dbReference>
<dbReference type="OrthoDB" id="376594at2759"/>
<dbReference type="Gene3D" id="1.20.58.830">
    <property type="match status" value="2"/>
</dbReference>
<feature type="region of interest" description="Disordered" evidence="1">
    <location>
        <begin position="1301"/>
        <end position="1336"/>
    </location>
</feature>
<dbReference type="InterPro" id="IPR021620">
    <property type="entry name" value="EBA-175_C"/>
</dbReference>
<evidence type="ECO:0000256" key="3">
    <source>
        <dbReference type="SAM" id="SignalP"/>
    </source>
</evidence>
<feature type="compositionally biased region" description="Basic and acidic residues" evidence="1">
    <location>
        <begin position="776"/>
        <end position="792"/>
    </location>
</feature>
<evidence type="ECO:0000256" key="1">
    <source>
        <dbReference type="SAM" id="MobiDB-lite"/>
    </source>
</evidence>
<protein>
    <submittedName>
        <fullName evidence="6">Uncharacterized protein</fullName>
    </submittedName>
</protein>
<dbReference type="InterPro" id="IPR042202">
    <property type="entry name" value="Duffy-ag-bd_sf"/>
</dbReference>
<dbReference type="Pfam" id="PF11556">
    <property type="entry name" value="EBA-175_VI"/>
    <property type="match status" value="1"/>
</dbReference>
<feature type="compositionally biased region" description="Basic and acidic residues" evidence="1">
    <location>
        <begin position="1076"/>
        <end position="1089"/>
    </location>
</feature>
<dbReference type="FunFam" id="1.20.1310.20:FF:000011">
    <property type="entry name" value="Erythrocyte binding antigen-181"/>
    <property type="match status" value="1"/>
</dbReference>
<feature type="region of interest" description="Disordered" evidence="1">
    <location>
        <begin position="744"/>
        <end position="1262"/>
    </location>
</feature>
<dbReference type="InterPro" id="IPR043057">
    <property type="entry name" value="EBA-175_C_sf"/>
</dbReference>
<dbReference type="Gene3D" id="1.20.1310.20">
    <property type="entry name" value="Duffy-antigen binding domain"/>
    <property type="match status" value="2"/>
</dbReference>
<feature type="compositionally biased region" description="Polar residues" evidence="1">
    <location>
        <begin position="1202"/>
        <end position="1213"/>
    </location>
</feature>
<feature type="transmembrane region" description="Helical" evidence="2">
    <location>
        <begin position="1489"/>
        <end position="1510"/>
    </location>
</feature>
<dbReference type="VEuPathDB" id="PlasmoDB:PfHB3_010006700"/>
<dbReference type="Proteomes" id="UP000054289">
    <property type="component" value="Unassembled WGS sequence"/>
</dbReference>
<evidence type="ECO:0000313" key="6">
    <source>
        <dbReference type="EMBL" id="KOB63015.1"/>
    </source>
</evidence>
<feature type="compositionally biased region" description="Low complexity" evidence="1">
    <location>
        <begin position="1168"/>
        <end position="1181"/>
    </location>
</feature>
<dbReference type="Pfam" id="PF05424">
    <property type="entry name" value="Duffy_binding"/>
    <property type="match status" value="2"/>
</dbReference>
<proteinExistence type="predicted"/>
<feature type="compositionally biased region" description="Basic and acidic residues" evidence="1">
    <location>
        <begin position="1104"/>
        <end position="1118"/>
    </location>
</feature>
<feature type="compositionally biased region" description="Basic and acidic residues" evidence="1">
    <location>
        <begin position="1005"/>
        <end position="1021"/>
    </location>
</feature>
<dbReference type="KEGG" id="pfh:PFHG_04797"/>
<feature type="domain" description="Duffy-antigen binding" evidence="4">
    <location>
        <begin position="148"/>
        <end position="274"/>
    </location>
</feature>
<keyword evidence="2" id="KW-1133">Transmembrane helix</keyword>
<feature type="compositionally biased region" description="Acidic residues" evidence="1">
    <location>
        <begin position="896"/>
        <end position="908"/>
    </location>
</feature>
<reference evidence="7" key="2">
    <citation type="submission" date="2006-03" db="EMBL/GenBank/DDBJ databases">
        <title>The genome sequence of the Plasmodium falciparum HB3.</title>
        <authorList>
            <consortium name="The Broad Institute Genome Sequencing Platform"/>
            <person name="Birren B."/>
            <person name="Lander E."/>
            <person name="Galagan J."/>
            <person name="Nusbaum C."/>
            <person name="Devon K."/>
            <person name="Henn M."/>
            <person name="Jaffe D."/>
            <person name="Butler J."/>
            <person name="Alvarez P."/>
            <person name="Gnerre S."/>
            <person name="Grabherr M."/>
            <person name="Kleber M."/>
            <person name="Mauceli E."/>
            <person name="Brockman W."/>
            <person name="MacCallum I.A."/>
            <person name="Rounsley S."/>
            <person name="Young S."/>
            <person name="LaButti K."/>
            <person name="Pushparaj V."/>
            <person name="DeCaprio D."/>
            <person name="Crawford M."/>
            <person name="Koehrsen M."/>
            <person name="Engels R."/>
            <person name="Montgomery P."/>
            <person name="Pearson M."/>
            <person name="Howarth C."/>
            <person name="Larson L."/>
            <person name="Luoma S."/>
            <person name="White J."/>
            <person name="Kodira C."/>
            <person name="Zeng Q."/>
            <person name="Oleary S."/>
            <person name="Yandava C."/>
            <person name="Alvarado L."/>
            <person name="Wirth D."/>
            <person name="Volkman S."/>
            <person name="Hartl D."/>
        </authorList>
    </citation>
    <scope>NUCLEOTIDE SEQUENCE [LARGE SCALE GENOMIC DNA]</scope>
</reference>
<evidence type="ECO:0000259" key="5">
    <source>
        <dbReference type="Pfam" id="PF11556"/>
    </source>
</evidence>
<dbReference type="GO" id="GO:0016020">
    <property type="term" value="C:membrane"/>
    <property type="evidence" value="ECO:0007669"/>
    <property type="project" value="InterPro"/>
</dbReference>
<dbReference type="SUPFAM" id="SSF140924">
    <property type="entry name" value="Duffy binding domain-like"/>
    <property type="match status" value="2"/>
</dbReference>
<dbReference type="GO" id="GO:0046789">
    <property type="term" value="F:host cell surface receptor binding"/>
    <property type="evidence" value="ECO:0007669"/>
    <property type="project" value="InterPro"/>
</dbReference>
<feature type="compositionally biased region" description="Polar residues" evidence="1">
    <location>
        <begin position="916"/>
        <end position="973"/>
    </location>
</feature>
<evidence type="ECO:0000259" key="4">
    <source>
        <dbReference type="Pfam" id="PF05424"/>
    </source>
</evidence>
<dbReference type="OMA" id="CCEISDY"/>
<evidence type="ECO:0000313" key="7">
    <source>
        <dbReference type="Proteomes" id="UP000054289"/>
    </source>
</evidence>